<keyword evidence="3" id="KW-1185">Reference proteome</keyword>
<dbReference type="EMBL" id="MWIO01000026">
    <property type="protein sequence ID" value="THD07465.1"/>
    <property type="molecule type" value="Genomic_DNA"/>
</dbReference>
<dbReference type="RefSeq" id="WP_136258450.1">
    <property type="nucleotide sequence ID" value="NZ_MWIO01000026.1"/>
</dbReference>
<evidence type="ECO:0000313" key="2">
    <source>
        <dbReference type="EMBL" id="THD07465.1"/>
    </source>
</evidence>
<organism evidence="2 3">
    <name type="scientific">Rhodanobacter lindaniclasticus</name>
    <dbReference type="NCBI Taxonomy" id="75310"/>
    <lineage>
        <taxon>Bacteria</taxon>
        <taxon>Pseudomonadati</taxon>
        <taxon>Pseudomonadota</taxon>
        <taxon>Gammaproteobacteria</taxon>
        <taxon>Lysobacterales</taxon>
        <taxon>Rhodanobacteraceae</taxon>
        <taxon>Rhodanobacter</taxon>
    </lineage>
</organism>
<comment type="caution">
    <text evidence="2">The sequence shown here is derived from an EMBL/GenBank/DDBJ whole genome shotgun (WGS) entry which is preliminary data.</text>
</comment>
<reference evidence="2 3" key="1">
    <citation type="submission" date="2017-02" db="EMBL/GenBank/DDBJ databases">
        <title>Whole genome sequencing of Rhodanobacter lindaniclasticus DSM 17932.</title>
        <authorList>
            <person name="Kumar S."/>
            <person name="Patil P."/>
            <person name="Patil P.B."/>
        </authorList>
    </citation>
    <scope>NUCLEOTIDE SEQUENCE [LARGE SCALE GENOMIC DNA]</scope>
    <source>
        <strain evidence="2 3">DSM 17932</strain>
    </source>
</reference>
<feature type="transmembrane region" description="Helical" evidence="1">
    <location>
        <begin position="89"/>
        <end position="112"/>
    </location>
</feature>
<name>A0A4S3KFS5_9GAMM</name>
<accession>A0A4S3KFS5</accession>
<feature type="transmembrane region" description="Helical" evidence="1">
    <location>
        <begin position="119"/>
        <end position="136"/>
    </location>
</feature>
<proteinExistence type="predicted"/>
<gene>
    <name evidence="2" type="ORF">B1991_09315</name>
</gene>
<feature type="transmembrane region" description="Helical" evidence="1">
    <location>
        <begin position="28"/>
        <end position="49"/>
    </location>
</feature>
<dbReference type="AlphaFoldDB" id="A0A4S3KFS5"/>
<sequence length="416" mass="44888">MPRVEIVAADTPFAQRLRDGFGYPLRGAALATCAVLALAHYVGLLPGYFGALASVLVWAATWRYAADCMQHTANGYADPPEVGSDGNDASAWGLTAIHLLVVASCVVSIVFFPRLLWPVLILAALVLPAIDMSLAFDGNLALAINPLNWLRVMGAFGTAYLIPVAINLLLGILIVVASVITARLPRLLALPLFAFAYTYLIVLAFHLMGAMIHQRHERFGMVPEAPELAKASGQGADEGLIEAARQQATDDPMAALRQLAGRLRERAAPPAVHQFYRELLHRQGLRDDLLIHGQIWIAALIAQGESRRALGVLQECIGLDASFIPDDPQTCGNLADLAARMGMSRLSIHLGQGYLTRWPRDPQAPHYGLLAARALAAHADQHASAAALLDRLVAAWPEHPLRGEIDAQRRQLADPA</sequence>
<protein>
    <submittedName>
        <fullName evidence="2">Uncharacterized protein</fullName>
    </submittedName>
</protein>
<dbReference type="OrthoDB" id="5698243at2"/>
<keyword evidence="1" id="KW-1133">Transmembrane helix</keyword>
<keyword evidence="1" id="KW-0472">Membrane</keyword>
<feature type="transmembrane region" description="Helical" evidence="1">
    <location>
        <begin position="187"/>
        <end position="208"/>
    </location>
</feature>
<feature type="transmembrane region" description="Helical" evidence="1">
    <location>
        <begin position="156"/>
        <end position="180"/>
    </location>
</feature>
<keyword evidence="1" id="KW-0812">Transmembrane</keyword>
<evidence type="ECO:0000256" key="1">
    <source>
        <dbReference type="SAM" id="Phobius"/>
    </source>
</evidence>
<evidence type="ECO:0000313" key="3">
    <source>
        <dbReference type="Proteomes" id="UP000306317"/>
    </source>
</evidence>
<dbReference type="Proteomes" id="UP000306317">
    <property type="component" value="Unassembled WGS sequence"/>
</dbReference>